<dbReference type="Proteomes" id="UP000886501">
    <property type="component" value="Unassembled WGS sequence"/>
</dbReference>
<sequence length="92" mass="10074">MRCVPGLLFLGCLLVLLAIAVTGQIPVQSYLEDSRIQHLTAGGNDSVLSDNEGNSDSRWDTLVNRESTVNLVFESVGSLLQTWGNTRRRNGQ</sequence>
<gene>
    <name evidence="1" type="ORF">BDM02DRAFT_885555</name>
</gene>
<protein>
    <submittedName>
        <fullName evidence="1">Uncharacterized protein</fullName>
    </submittedName>
</protein>
<accession>A0ACB6Z575</accession>
<keyword evidence="2" id="KW-1185">Reference proteome</keyword>
<proteinExistence type="predicted"/>
<organism evidence="1 2">
    <name type="scientific">Thelephora ganbajun</name>
    <name type="common">Ganba fungus</name>
    <dbReference type="NCBI Taxonomy" id="370292"/>
    <lineage>
        <taxon>Eukaryota</taxon>
        <taxon>Fungi</taxon>
        <taxon>Dikarya</taxon>
        <taxon>Basidiomycota</taxon>
        <taxon>Agaricomycotina</taxon>
        <taxon>Agaricomycetes</taxon>
        <taxon>Thelephorales</taxon>
        <taxon>Thelephoraceae</taxon>
        <taxon>Thelephora</taxon>
    </lineage>
</organism>
<reference evidence="1" key="1">
    <citation type="submission" date="2019-10" db="EMBL/GenBank/DDBJ databases">
        <authorList>
            <consortium name="DOE Joint Genome Institute"/>
            <person name="Kuo A."/>
            <person name="Miyauchi S."/>
            <person name="Kiss E."/>
            <person name="Drula E."/>
            <person name="Kohler A."/>
            <person name="Sanchez-Garcia M."/>
            <person name="Andreopoulos B."/>
            <person name="Barry K.W."/>
            <person name="Bonito G."/>
            <person name="Buee M."/>
            <person name="Carver A."/>
            <person name="Chen C."/>
            <person name="Cichocki N."/>
            <person name="Clum A."/>
            <person name="Culley D."/>
            <person name="Crous P.W."/>
            <person name="Fauchery L."/>
            <person name="Girlanda M."/>
            <person name="Hayes R."/>
            <person name="Keri Z."/>
            <person name="Labutti K."/>
            <person name="Lipzen A."/>
            <person name="Lombard V."/>
            <person name="Magnuson J."/>
            <person name="Maillard F."/>
            <person name="Morin E."/>
            <person name="Murat C."/>
            <person name="Nolan M."/>
            <person name="Ohm R."/>
            <person name="Pangilinan J."/>
            <person name="Pereira M."/>
            <person name="Perotto S."/>
            <person name="Peter M."/>
            <person name="Riley R."/>
            <person name="Sitrit Y."/>
            <person name="Stielow B."/>
            <person name="Szollosi G."/>
            <person name="Zifcakova L."/>
            <person name="Stursova M."/>
            <person name="Spatafora J.W."/>
            <person name="Tedersoo L."/>
            <person name="Vaario L.-M."/>
            <person name="Yamada A."/>
            <person name="Yan M."/>
            <person name="Wang P."/>
            <person name="Xu J."/>
            <person name="Bruns T."/>
            <person name="Baldrian P."/>
            <person name="Vilgalys R."/>
            <person name="Henrissat B."/>
            <person name="Grigoriev I.V."/>
            <person name="Hibbett D."/>
            <person name="Nagy L.G."/>
            <person name="Martin F.M."/>
        </authorList>
    </citation>
    <scope>NUCLEOTIDE SEQUENCE</scope>
    <source>
        <strain evidence="1">P2</strain>
    </source>
</reference>
<evidence type="ECO:0000313" key="2">
    <source>
        <dbReference type="Proteomes" id="UP000886501"/>
    </source>
</evidence>
<dbReference type="EMBL" id="MU118125">
    <property type="protein sequence ID" value="KAF9644677.1"/>
    <property type="molecule type" value="Genomic_DNA"/>
</dbReference>
<name>A0ACB6Z575_THEGA</name>
<comment type="caution">
    <text evidence="1">The sequence shown here is derived from an EMBL/GenBank/DDBJ whole genome shotgun (WGS) entry which is preliminary data.</text>
</comment>
<reference evidence="1" key="2">
    <citation type="journal article" date="2020" name="Nat. Commun.">
        <title>Large-scale genome sequencing of mycorrhizal fungi provides insights into the early evolution of symbiotic traits.</title>
        <authorList>
            <person name="Miyauchi S."/>
            <person name="Kiss E."/>
            <person name="Kuo A."/>
            <person name="Drula E."/>
            <person name="Kohler A."/>
            <person name="Sanchez-Garcia M."/>
            <person name="Morin E."/>
            <person name="Andreopoulos B."/>
            <person name="Barry K.W."/>
            <person name="Bonito G."/>
            <person name="Buee M."/>
            <person name="Carver A."/>
            <person name="Chen C."/>
            <person name="Cichocki N."/>
            <person name="Clum A."/>
            <person name="Culley D."/>
            <person name="Crous P.W."/>
            <person name="Fauchery L."/>
            <person name="Girlanda M."/>
            <person name="Hayes R.D."/>
            <person name="Keri Z."/>
            <person name="LaButti K."/>
            <person name="Lipzen A."/>
            <person name="Lombard V."/>
            <person name="Magnuson J."/>
            <person name="Maillard F."/>
            <person name="Murat C."/>
            <person name="Nolan M."/>
            <person name="Ohm R.A."/>
            <person name="Pangilinan J."/>
            <person name="Pereira M.F."/>
            <person name="Perotto S."/>
            <person name="Peter M."/>
            <person name="Pfister S."/>
            <person name="Riley R."/>
            <person name="Sitrit Y."/>
            <person name="Stielow J.B."/>
            <person name="Szollosi G."/>
            <person name="Zifcakova L."/>
            <person name="Stursova M."/>
            <person name="Spatafora J.W."/>
            <person name="Tedersoo L."/>
            <person name="Vaario L.M."/>
            <person name="Yamada A."/>
            <person name="Yan M."/>
            <person name="Wang P."/>
            <person name="Xu J."/>
            <person name="Bruns T."/>
            <person name="Baldrian P."/>
            <person name="Vilgalys R."/>
            <person name="Dunand C."/>
            <person name="Henrissat B."/>
            <person name="Grigoriev I.V."/>
            <person name="Hibbett D."/>
            <person name="Nagy L.G."/>
            <person name="Martin F.M."/>
        </authorList>
    </citation>
    <scope>NUCLEOTIDE SEQUENCE</scope>
    <source>
        <strain evidence="1">P2</strain>
    </source>
</reference>
<evidence type="ECO:0000313" key="1">
    <source>
        <dbReference type="EMBL" id="KAF9644677.1"/>
    </source>
</evidence>